<organism evidence="1 2">
    <name type="scientific">Tenacibaculum geojense</name>
    <dbReference type="NCBI Taxonomy" id="915352"/>
    <lineage>
        <taxon>Bacteria</taxon>
        <taxon>Pseudomonadati</taxon>
        <taxon>Bacteroidota</taxon>
        <taxon>Flavobacteriia</taxon>
        <taxon>Flavobacteriales</taxon>
        <taxon>Flavobacteriaceae</taxon>
        <taxon>Tenacibaculum</taxon>
    </lineage>
</organism>
<dbReference type="RefSeq" id="WP_386106703.1">
    <property type="nucleotide sequence ID" value="NZ_JBHTJR010000042.1"/>
</dbReference>
<evidence type="ECO:0000313" key="1">
    <source>
        <dbReference type="EMBL" id="MFD0992933.1"/>
    </source>
</evidence>
<sequence length="46" mass="5370">MLFKKHNLRFAAYDDKLNSRVGRVFSANNEDLSIVEKDETLQEDIV</sequence>
<evidence type="ECO:0000313" key="2">
    <source>
        <dbReference type="Proteomes" id="UP001597062"/>
    </source>
</evidence>
<comment type="caution">
    <text evidence="1">The sequence shown here is derived from an EMBL/GenBank/DDBJ whole genome shotgun (WGS) entry which is preliminary data.</text>
</comment>
<name>A0ABW3JR06_9FLAO</name>
<protein>
    <submittedName>
        <fullName evidence="1">Uncharacterized protein</fullName>
    </submittedName>
</protein>
<dbReference type="Proteomes" id="UP001597062">
    <property type="component" value="Unassembled WGS sequence"/>
</dbReference>
<keyword evidence="2" id="KW-1185">Reference proteome</keyword>
<accession>A0ABW3JR06</accession>
<gene>
    <name evidence="1" type="ORF">ACFQ1U_06930</name>
</gene>
<reference evidence="2" key="1">
    <citation type="journal article" date="2019" name="Int. J. Syst. Evol. Microbiol.">
        <title>The Global Catalogue of Microorganisms (GCM) 10K type strain sequencing project: providing services to taxonomists for standard genome sequencing and annotation.</title>
        <authorList>
            <consortium name="The Broad Institute Genomics Platform"/>
            <consortium name="The Broad Institute Genome Sequencing Center for Infectious Disease"/>
            <person name="Wu L."/>
            <person name="Ma J."/>
        </authorList>
    </citation>
    <scope>NUCLEOTIDE SEQUENCE [LARGE SCALE GENOMIC DNA]</scope>
    <source>
        <strain evidence="2">CCUG 60527</strain>
    </source>
</reference>
<proteinExistence type="predicted"/>
<dbReference type="EMBL" id="JBHTJR010000042">
    <property type="protein sequence ID" value="MFD0992933.1"/>
    <property type="molecule type" value="Genomic_DNA"/>
</dbReference>